<sequence>MGITQIKEWYNRFKDGRTTMESEPRSGRPSTCRNDQVIAKVNAMVMRDRRVTIKEIAEEVGISTFSAHSIMTEDLAMKRLAAKFVPKLLTAEQKELHVEVSQDMLDSTNSDPDFMNTIITGDESWVYGYDPETKSQSSQWKHSTSPRPKKVTIIKDIFSVLTDMKMSQNI</sequence>
<dbReference type="RefSeq" id="XP_013791740.1">
    <property type="nucleotide sequence ID" value="XM_013936286.1"/>
</dbReference>
<organism evidence="1 2">
    <name type="scientific">Limulus polyphemus</name>
    <name type="common">Atlantic horseshoe crab</name>
    <dbReference type="NCBI Taxonomy" id="6850"/>
    <lineage>
        <taxon>Eukaryota</taxon>
        <taxon>Metazoa</taxon>
        <taxon>Ecdysozoa</taxon>
        <taxon>Arthropoda</taxon>
        <taxon>Chelicerata</taxon>
        <taxon>Merostomata</taxon>
        <taxon>Xiphosura</taxon>
        <taxon>Limulidae</taxon>
        <taxon>Limulus</taxon>
    </lineage>
</organism>
<dbReference type="PANTHER" id="PTHR46060:SF1">
    <property type="entry name" value="MARINER MOS1 TRANSPOSASE-LIKE PROTEIN"/>
    <property type="match status" value="1"/>
</dbReference>
<reference evidence="2" key="1">
    <citation type="submission" date="2025-08" db="UniProtKB">
        <authorList>
            <consortium name="RefSeq"/>
        </authorList>
    </citation>
    <scope>IDENTIFICATION</scope>
    <source>
        <tissue evidence="2">Muscle</tissue>
    </source>
</reference>
<dbReference type="InterPro" id="IPR052709">
    <property type="entry name" value="Transposase-MT_Hybrid"/>
</dbReference>
<dbReference type="GeneID" id="106475609"/>
<proteinExistence type="predicted"/>
<dbReference type="PANTHER" id="PTHR46060">
    <property type="entry name" value="MARINER MOS1 TRANSPOSASE-LIKE PROTEIN"/>
    <property type="match status" value="1"/>
</dbReference>
<dbReference type="Proteomes" id="UP000694941">
    <property type="component" value="Unplaced"/>
</dbReference>
<evidence type="ECO:0000313" key="2">
    <source>
        <dbReference type="RefSeq" id="XP_013791740.1"/>
    </source>
</evidence>
<keyword evidence="1" id="KW-1185">Reference proteome</keyword>
<protein>
    <recommendedName>
        <fullName evidence="3">Transposase</fullName>
    </recommendedName>
</protein>
<dbReference type="Gene3D" id="3.30.420.10">
    <property type="entry name" value="Ribonuclease H-like superfamily/Ribonuclease H"/>
    <property type="match status" value="1"/>
</dbReference>
<evidence type="ECO:0008006" key="3">
    <source>
        <dbReference type="Google" id="ProtNLM"/>
    </source>
</evidence>
<evidence type="ECO:0000313" key="1">
    <source>
        <dbReference type="Proteomes" id="UP000694941"/>
    </source>
</evidence>
<dbReference type="InterPro" id="IPR036397">
    <property type="entry name" value="RNaseH_sf"/>
</dbReference>
<name>A0ABM1BZT0_LIMPO</name>
<accession>A0ABM1BZT0</accession>
<gene>
    <name evidence="2" type="primary">LOC106475609</name>
</gene>